<gene>
    <name evidence="1" type="ORF">DSTB1V02_LOCUS14198</name>
</gene>
<dbReference type="Proteomes" id="UP000677054">
    <property type="component" value="Unassembled WGS sequence"/>
</dbReference>
<accession>A0A7R9AIC1</accession>
<name>A0A7R9AIC1_9CRUS</name>
<organism evidence="1">
    <name type="scientific">Darwinula stevensoni</name>
    <dbReference type="NCBI Taxonomy" id="69355"/>
    <lineage>
        <taxon>Eukaryota</taxon>
        <taxon>Metazoa</taxon>
        <taxon>Ecdysozoa</taxon>
        <taxon>Arthropoda</taxon>
        <taxon>Crustacea</taxon>
        <taxon>Oligostraca</taxon>
        <taxon>Ostracoda</taxon>
        <taxon>Podocopa</taxon>
        <taxon>Podocopida</taxon>
        <taxon>Darwinulocopina</taxon>
        <taxon>Darwinuloidea</taxon>
        <taxon>Darwinulidae</taxon>
        <taxon>Darwinula</taxon>
    </lineage>
</organism>
<reference evidence="1" key="1">
    <citation type="submission" date="2020-11" db="EMBL/GenBank/DDBJ databases">
        <authorList>
            <person name="Tran Van P."/>
        </authorList>
    </citation>
    <scope>NUCLEOTIDE SEQUENCE</scope>
</reference>
<dbReference type="AlphaFoldDB" id="A0A7R9AIC1"/>
<dbReference type="EMBL" id="CAJPEV010009741">
    <property type="protein sequence ID" value="CAG0905790.1"/>
    <property type="molecule type" value="Genomic_DNA"/>
</dbReference>
<proteinExistence type="predicted"/>
<keyword evidence="2" id="KW-1185">Reference proteome</keyword>
<evidence type="ECO:0000313" key="1">
    <source>
        <dbReference type="EMBL" id="CAD7254452.1"/>
    </source>
</evidence>
<evidence type="ECO:0000313" key="2">
    <source>
        <dbReference type="Proteomes" id="UP000677054"/>
    </source>
</evidence>
<sequence>MCQLFFMYYPKLEKLNQCASNVDYKYFHTLFQVGGIHLNPASIDWEVDATNQTLQEHFRDFDWEDFDMKAYQEAVRFGPHLALCGRNPDLFEVKDVTYPEYESDYEPPPRHCPVESPHL</sequence>
<dbReference type="EMBL" id="LR909259">
    <property type="protein sequence ID" value="CAD7254452.1"/>
    <property type="molecule type" value="Genomic_DNA"/>
</dbReference>
<protein>
    <submittedName>
        <fullName evidence="1">Uncharacterized protein</fullName>
    </submittedName>
</protein>